<accession>A0A4U1D3N2</accession>
<evidence type="ECO:0000313" key="2">
    <source>
        <dbReference type="Proteomes" id="UP000307756"/>
    </source>
</evidence>
<gene>
    <name evidence="1" type="ORF">FA727_13200</name>
</gene>
<proteinExistence type="predicted"/>
<dbReference type="Proteomes" id="UP000307756">
    <property type="component" value="Unassembled WGS sequence"/>
</dbReference>
<comment type="caution">
    <text evidence="1">The sequence shown here is derived from an EMBL/GenBank/DDBJ whole genome shotgun (WGS) entry which is preliminary data.</text>
</comment>
<sequence>MAEKIRSGIENIGDKWIKENGDVWYQVDGDMHFSGEDYPYLTLEDLLISQEKWLGANRERSEIFDELIRSKTKYLINEDKGIPEYIAKLLQEQGMGDLIDGYTNITKF</sequence>
<dbReference type="RefSeq" id="WP_136831497.1">
    <property type="nucleotide sequence ID" value="NZ_SWBM01000002.1"/>
</dbReference>
<keyword evidence="2" id="KW-1185">Reference proteome</keyword>
<evidence type="ECO:0000313" key="1">
    <source>
        <dbReference type="EMBL" id="TKC17009.1"/>
    </source>
</evidence>
<reference evidence="1 2" key="1">
    <citation type="journal article" date="2011" name="J. Microbiol.">
        <title>Bacillus kyonggiensis sp. nov., isolated from soil of a lettuce field.</title>
        <authorList>
            <person name="Dong K."/>
            <person name="Lee S."/>
        </authorList>
    </citation>
    <scope>NUCLEOTIDE SEQUENCE [LARGE SCALE GENOMIC DNA]</scope>
    <source>
        <strain evidence="1 2">NB22</strain>
    </source>
</reference>
<dbReference type="OrthoDB" id="1736525at2"/>
<dbReference type="EMBL" id="SWBM01000002">
    <property type="protein sequence ID" value="TKC17009.1"/>
    <property type="molecule type" value="Genomic_DNA"/>
</dbReference>
<name>A0A4U1D3N2_9BACI</name>
<organism evidence="1 2">
    <name type="scientific">Robertmurraya kyonggiensis</name>
    <dbReference type="NCBI Taxonomy" id="1037680"/>
    <lineage>
        <taxon>Bacteria</taxon>
        <taxon>Bacillati</taxon>
        <taxon>Bacillota</taxon>
        <taxon>Bacilli</taxon>
        <taxon>Bacillales</taxon>
        <taxon>Bacillaceae</taxon>
        <taxon>Robertmurraya</taxon>
    </lineage>
</organism>
<protein>
    <submittedName>
        <fullName evidence="1">Uncharacterized protein</fullName>
    </submittedName>
</protein>
<dbReference type="AlphaFoldDB" id="A0A4U1D3N2"/>